<gene>
    <name evidence="2" type="ordered locus">Apre_0830</name>
</gene>
<dbReference type="InterPro" id="IPR050336">
    <property type="entry name" value="Chromosome_partition/occlusion"/>
</dbReference>
<name>C7RH97_ANAPD</name>
<feature type="domain" description="ParB-like N-terminal" evidence="1">
    <location>
        <begin position="9"/>
        <end position="94"/>
    </location>
</feature>
<dbReference type="SUPFAM" id="SSF110849">
    <property type="entry name" value="ParB/Sulfiredoxin"/>
    <property type="match status" value="1"/>
</dbReference>
<evidence type="ECO:0000313" key="2">
    <source>
        <dbReference type="EMBL" id="ACV28858.1"/>
    </source>
</evidence>
<dbReference type="HOGENOM" id="CLU_099062_1_0_9"/>
<organism evidence="2 3">
    <name type="scientific">Anaerococcus prevotii (strain ATCC 9321 / DSM 20548 / JCM 6508 / NCTC 11806 / PC1)</name>
    <name type="common">Peptostreptococcus prevotii</name>
    <name type="synonym">Peptococcus prevotii</name>
    <dbReference type="NCBI Taxonomy" id="525919"/>
    <lineage>
        <taxon>Bacteria</taxon>
        <taxon>Bacillati</taxon>
        <taxon>Bacillota</taxon>
        <taxon>Tissierellia</taxon>
        <taxon>Tissierellales</taxon>
        <taxon>Peptoniphilaceae</taxon>
        <taxon>Anaerococcus</taxon>
    </lineage>
</organism>
<dbReference type="InterPro" id="IPR036086">
    <property type="entry name" value="ParB/Sulfiredoxin_sf"/>
</dbReference>
<dbReference type="STRING" id="525919.Apre_0830"/>
<protein>
    <submittedName>
        <fullName evidence="2">ParB domain protein nuclease</fullName>
    </submittedName>
</protein>
<dbReference type="SMART" id="SM00470">
    <property type="entry name" value="ParB"/>
    <property type="match status" value="1"/>
</dbReference>
<dbReference type="AlphaFoldDB" id="C7RH97"/>
<sequence length="196" mass="22239">MKDKEMNIVYKNVDELIPYVNNPRDNAGAVDAVASSIKNFGFKVPIVIDKGNEIVTGHTRLLAAKKLDMDKVPVIIADDLSEAKVKAFRLADNKVGELAEWDWSLLDTEFEELKEMDLDFDMEEFGFIDNDVIDMSYINELDENGLSMTKGKNDHFTMSFVFPVEKEELIHEYIEEVSKDKIVEDIILAAEGLKDA</sequence>
<dbReference type="GO" id="GO:0007059">
    <property type="term" value="P:chromosome segregation"/>
    <property type="evidence" value="ECO:0007669"/>
    <property type="project" value="TreeGrafter"/>
</dbReference>
<evidence type="ECO:0000313" key="3">
    <source>
        <dbReference type="Proteomes" id="UP000002294"/>
    </source>
</evidence>
<dbReference type="Proteomes" id="UP000002294">
    <property type="component" value="Chromosome"/>
</dbReference>
<dbReference type="GO" id="GO:0045881">
    <property type="term" value="P:positive regulation of sporulation resulting in formation of a cellular spore"/>
    <property type="evidence" value="ECO:0007669"/>
    <property type="project" value="TreeGrafter"/>
</dbReference>
<dbReference type="CDD" id="cd16402">
    <property type="entry name" value="ParB_N_like_MT"/>
    <property type="match status" value="1"/>
</dbReference>
<reference evidence="2 3" key="1">
    <citation type="journal article" date="2009" name="Stand. Genomic Sci.">
        <title>Complete genome sequence of Anaerococcus prevotii type strain (PC1).</title>
        <authorList>
            <person name="Labutti K."/>
            <person name="Pukall R."/>
            <person name="Steenblock K."/>
            <person name="Glavina Del Rio T."/>
            <person name="Tice H."/>
            <person name="Copeland A."/>
            <person name="Cheng J.F."/>
            <person name="Lucas S."/>
            <person name="Chen F."/>
            <person name="Nolan M."/>
            <person name="Bruce D."/>
            <person name="Goodwin L."/>
            <person name="Pitluck S."/>
            <person name="Ivanova N."/>
            <person name="Mavromatis K."/>
            <person name="Ovchinnikova G."/>
            <person name="Pati A."/>
            <person name="Chen A."/>
            <person name="Palaniappan K."/>
            <person name="Land M."/>
            <person name="Hauser L."/>
            <person name="Chang Y.J."/>
            <person name="Jeffries C.D."/>
            <person name="Chain P."/>
            <person name="Saunders E."/>
            <person name="Brettin T."/>
            <person name="Detter J.C."/>
            <person name="Han C."/>
            <person name="Goker M."/>
            <person name="Bristow J."/>
            <person name="Eisen J.A."/>
            <person name="Markowitz V."/>
            <person name="Hugenholtz P."/>
            <person name="Kyrpides N.C."/>
            <person name="Klenk H.P."/>
            <person name="Lapidus A."/>
        </authorList>
    </citation>
    <scope>NUCLEOTIDE SEQUENCE [LARGE SCALE GENOMIC DNA]</scope>
    <source>
        <strain evidence="3">ATCC 9321 / DSM 20548 / JCM 6508 / NCTC 11806 / PC1</strain>
    </source>
</reference>
<dbReference type="eggNOG" id="COG1475">
    <property type="taxonomic scope" value="Bacteria"/>
</dbReference>
<dbReference type="RefSeq" id="WP_015777761.1">
    <property type="nucleotide sequence ID" value="NC_013171.1"/>
</dbReference>
<dbReference type="Pfam" id="PF02195">
    <property type="entry name" value="ParB_N"/>
    <property type="match status" value="1"/>
</dbReference>
<dbReference type="REBASE" id="21781">
    <property type="entry name" value="M.AprDORF830P"/>
</dbReference>
<keyword evidence="3" id="KW-1185">Reference proteome</keyword>
<evidence type="ECO:0000259" key="1">
    <source>
        <dbReference type="SMART" id="SM00470"/>
    </source>
</evidence>
<dbReference type="PANTHER" id="PTHR33375:SF1">
    <property type="entry name" value="CHROMOSOME-PARTITIONING PROTEIN PARB-RELATED"/>
    <property type="match status" value="1"/>
</dbReference>
<dbReference type="KEGG" id="apr:Apre_0830"/>
<dbReference type="InterPro" id="IPR003115">
    <property type="entry name" value="ParB_N"/>
</dbReference>
<accession>C7RH97</accession>
<dbReference type="GO" id="GO:0005694">
    <property type="term" value="C:chromosome"/>
    <property type="evidence" value="ECO:0007669"/>
    <property type="project" value="TreeGrafter"/>
</dbReference>
<proteinExistence type="predicted"/>
<dbReference type="EMBL" id="CP001708">
    <property type="protein sequence ID" value="ACV28858.1"/>
    <property type="molecule type" value="Genomic_DNA"/>
</dbReference>
<dbReference type="PANTHER" id="PTHR33375">
    <property type="entry name" value="CHROMOSOME-PARTITIONING PROTEIN PARB-RELATED"/>
    <property type="match status" value="1"/>
</dbReference>
<dbReference type="Gene3D" id="3.90.1530.10">
    <property type="entry name" value="Conserved hypothetical protein from pyrococcus furiosus pfu- 392566-001, ParB domain"/>
    <property type="match status" value="1"/>
</dbReference>